<feature type="domain" description="FBA" evidence="1">
    <location>
        <begin position="31"/>
        <end position="229"/>
    </location>
</feature>
<sequence>MAASDWKNKCKLEWSLGDDIPMPDTVDWKTIYEKKPFGRNLLKNPAPFGLSHSAPPPEHELAGMPGAEPPRFEPKGDFSSWKTSREMLPIDSSGIPPGAAVCYMPQFSWFSLEQRVDLKAEGFWEELLDNFQPDFSVQDWYEESGLHKFIYELHVKLLGADGETVIQEHTFSPEDDTRNYSNMWKEVSHVFSSYGPGVRQVHFLHKLKNMFMVDFRATRVTDSAVVVRPTRSTKT</sequence>
<dbReference type="GO" id="GO:0006516">
    <property type="term" value="P:glycoprotein catabolic process"/>
    <property type="evidence" value="ECO:0007669"/>
    <property type="project" value="TreeGrafter"/>
</dbReference>
<dbReference type="GO" id="GO:0061630">
    <property type="term" value="F:ubiquitin protein ligase activity"/>
    <property type="evidence" value="ECO:0007669"/>
    <property type="project" value="TreeGrafter"/>
</dbReference>
<dbReference type="OrthoDB" id="1107553at2759"/>
<evidence type="ECO:0000259" key="1">
    <source>
        <dbReference type="PROSITE" id="PS51114"/>
    </source>
</evidence>
<proteinExistence type="predicted"/>
<dbReference type="GO" id="GO:0031146">
    <property type="term" value="P:SCF-dependent proteasomal ubiquitin-dependent protein catabolic process"/>
    <property type="evidence" value="ECO:0007669"/>
    <property type="project" value="TreeGrafter"/>
</dbReference>
<dbReference type="FunFam" id="2.60.120.260:FF:000012">
    <property type="entry name" value="F-box only protein 2"/>
    <property type="match status" value="1"/>
</dbReference>
<dbReference type="GO" id="GO:0036503">
    <property type="term" value="P:ERAD pathway"/>
    <property type="evidence" value="ECO:0007669"/>
    <property type="project" value="TreeGrafter"/>
</dbReference>
<name>A0A9Q1EZ43_SYNKA</name>
<evidence type="ECO:0000313" key="2">
    <source>
        <dbReference type="EMBL" id="KAJ8347949.1"/>
    </source>
</evidence>
<dbReference type="InterPro" id="IPR039752">
    <property type="entry name" value="F-box_only"/>
</dbReference>
<dbReference type="SMART" id="SM01198">
    <property type="entry name" value="FBA"/>
    <property type="match status" value="1"/>
</dbReference>
<protein>
    <recommendedName>
        <fullName evidence="1">FBA domain-containing protein</fullName>
    </recommendedName>
</protein>
<dbReference type="GO" id="GO:0005737">
    <property type="term" value="C:cytoplasm"/>
    <property type="evidence" value="ECO:0007669"/>
    <property type="project" value="TreeGrafter"/>
</dbReference>
<dbReference type="InterPro" id="IPR007397">
    <property type="entry name" value="F-box-assoc_dom"/>
</dbReference>
<dbReference type="Gene3D" id="2.60.120.260">
    <property type="entry name" value="Galactose-binding domain-like"/>
    <property type="match status" value="1"/>
</dbReference>
<reference evidence="2" key="1">
    <citation type="journal article" date="2023" name="Science">
        <title>Genome structures resolve the early diversification of teleost fishes.</title>
        <authorList>
            <person name="Parey E."/>
            <person name="Louis A."/>
            <person name="Montfort J."/>
            <person name="Bouchez O."/>
            <person name="Roques C."/>
            <person name="Iampietro C."/>
            <person name="Lluch J."/>
            <person name="Castinel A."/>
            <person name="Donnadieu C."/>
            <person name="Desvignes T."/>
            <person name="Floi Bucao C."/>
            <person name="Jouanno E."/>
            <person name="Wen M."/>
            <person name="Mejri S."/>
            <person name="Dirks R."/>
            <person name="Jansen H."/>
            <person name="Henkel C."/>
            <person name="Chen W.J."/>
            <person name="Zahm M."/>
            <person name="Cabau C."/>
            <person name="Klopp C."/>
            <person name="Thompson A.W."/>
            <person name="Robinson-Rechavi M."/>
            <person name="Braasch I."/>
            <person name="Lecointre G."/>
            <person name="Bobe J."/>
            <person name="Postlethwait J.H."/>
            <person name="Berthelot C."/>
            <person name="Roest Crollius H."/>
            <person name="Guiguen Y."/>
        </authorList>
    </citation>
    <scope>NUCLEOTIDE SEQUENCE</scope>
    <source>
        <strain evidence="2">WJC10195</strain>
    </source>
</reference>
<dbReference type="EMBL" id="JAINUF010000010">
    <property type="protein sequence ID" value="KAJ8347949.1"/>
    <property type="molecule type" value="Genomic_DNA"/>
</dbReference>
<dbReference type="PROSITE" id="PS51114">
    <property type="entry name" value="FBA"/>
    <property type="match status" value="1"/>
</dbReference>
<dbReference type="InterPro" id="IPR008979">
    <property type="entry name" value="Galactose-bd-like_sf"/>
</dbReference>
<accession>A0A9Q1EZ43</accession>
<dbReference type="AlphaFoldDB" id="A0A9Q1EZ43"/>
<keyword evidence="3" id="KW-1185">Reference proteome</keyword>
<evidence type="ECO:0000313" key="3">
    <source>
        <dbReference type="Proteomes" id="UP001152622"/>
    </source>
</evidence>
<dbReference type="PANTHER" id="PTHR12125">
    <property type="entry name" value="F-BOX ONLY PROTEIN 6-LIKE PROTEIN"/>
    <property type="match status" value="1"/>
</dbReference>
<gene>
    <name evidence="2" type="ORF">SKAU_G00265380</name>
</gene>
<dbReference type="Pfam" id="PF04300">
    <property type="entry name" value="FBA"/>
    <property type="match status" value="1"/>
</dbReference>
<comment type="caution">
    <text evidence="2">The sequence shown here is derived from an EMBL/GenBank/DDBJ whole genome shotgun (WGS) entry which is preliminary data.</text>
</comment>
<organism evidence="2 3">
    <name type="scientific">Synaphobranchus kaupii</name>
    <name type="common">Kaup's arrowtooth eel</name>
    <dbReference type="NCBI Taxonomy" id="118154"/>
    <lineage>
        <taxon>Eukaryota</taxon>
        <taxon>Metazoa</taxon>
        <taxon>Chordata</taxon>
        <taxon>Craniata</taxon>
        <taxon>Vertebrata</taxon>
        <taxon>Euteleostomi</taxon>
        <taxon>Actinopterygii</taxon>
        <taxon>Neopterygii</taxon>
        <taxon>Teleostei</taxon>
        <taxon>Anguilliformes</taxon>
        <taxon>Synaphobranchidae</taxon>
        <taxon>Synaphobranchus</taxon>
    </lineage>
</organism>
<dbReference type="PANTHER" id="PTHR12125:SF1">
    <property type="entry name" value="F-BOX ONLY PROTEIN 50"/>
    <property type="match status" value="1"/>
</dbReference>
<dbReference type="SUPFAM" id="SSF49785">
    <property type="entry name" value="Galactose-binding domain-like"/>
    <property type="match status" value="1"/>
</dbReference>
<dbReference type="GO" id="GO:0019005">
    <property type="term" value="C:SCF ubiquitin ligase complex"/>
    <property type="evidence" value="ECO:0007669"/>
    <property type="project" value="TreeGrafter"/>
</dbReference>
<dbReference type="Proteomes" id="UP001152622">
    <property type="component" value="Chromosome 10"/>
</dbReference>